<gene>
    <name evidence="3" type="primary">nat_1</name>
    <name evidence="3" type="ORF">Sviol_18300</name>
</gene>
<evidence type="ECO:0000313" key="3">
    <source>
        <dbReference type="EMBL" id="GHI37422.1"/>
    </source>
</evidence>
<dbReference type="Proteomes" id="UP001050808">
    <property type="component" value="Unassembled WGS sequence"/>
</dbReference>
<dbReference type="RefSeq" id="WP_226598765.1">
    <property type="nucleotide sequence ID" value="NZ_BMUA01000002.1"/>
</dbReference>
<dbReference type="Gene3D" id="3.30.2140.10">
    <property type="entry name" value="Arylamine N-acetyltransferase"/>
    <property type="match status" value="1"/>
</dbReference>
<proteinExistence type="inferred from homology"/>
<name>A0ABQ3QJJ4_9ACTN</name>
<comment type="similarity">
    <text evidence="1 2">Belongs to the arylamine N-acetyltransferase family.</text>
</comment>
<dbReference type="PANTHER" id="PTHR11786:SF0">
    <property type="entry name" value="ARYLAMINE N-ACETYLTRANSFERASE 4-RELATED"/>
    <property type="match status" value="1"/>
</dbReference>
<dbReference type="Gene3D" id="2.40.128.150">
    <property type="entry name" value="Cysteine proteinases"/>
    <property type="match status" value="1"/>
</dbReference>
<evidence type="ECO:0000313" key="4">
    <source>
        <dbReference type="Proteomes" id="UP001050808"/>
    </source>
</evidence>
<dbReference type="PRINTS" id="PR01543">
    <property type="entry name" value="ANATRNSFRASE"/>
</dbReference>
<evidence type="ECO:0000256" key="1">
    <source>
        <dbReference type="ARBA" id="ARBA00006547"/>
    </source>
</evidence>
<dbReference type="InterPro" id="IPR001447">
    <property type="entry name" value="Arylamine_N-AcTrfase"/>
</dbReference>
<reference evidence="3" key="1">
    <citation type="submission" date="2024-05" db="EMBL/GenBank/DDBJ databases">
        <title>Whole genome shotgun sequence of Streptomyces violascens NBRC 12920.</title>
        <authorList>
            <person name="Komaki H."/>
            <person name="Tamura T."/>
        </authorList>
    </citation>
    <scope>NUCLEOTIDE SEQUENCE</scope>
    <source>
        <strain evidence="3">NBRC 12920</strain>
    </source>
</reference>
<comment type="caution">
    <text evidence="3">The sequence shown here is derived from an EMBL/GenBank/DDBJ whole genome shotgun (WGS) entry which is preliminary data.</text>
</comment>
<keyword evidence="4" id="KW-1185">Reference proteome</keyword>
<dbReference type="InterPro" id="IPR038765">
    <property type="entry name" value="Papain-like_cys_pep_sf"/>
</dbReference>
<dbReference type="Pfam" id="PF00797">
    <property type="entry name" value="Acetyltransf_2"/>
    <property type="match status" value="1"/>
</dbReference>
<accession>A0ABQ3QJJ4</accession>
<dbReference type="PANTHER" id="PTHR11786">
    <property type="entry name" value="N-HYDROXYARYLAMINE O-ACETYLTRANSFERASE"/>
    <property type="match status" value="1"/>
</dbReference>
<evidence type="ECO:0000256" key="2">
    <source>
        <dbReference type="RuleBase" id="RU003452"/>
    </source>
</evidence>
<sequence>MTTEAAAQHTRPTDADMAAYLKRLGVERPQQPTVEALFALHRAQIERVAYENIDTYLGRPAGIDQLLSLRRIAAGHGGYCYQTNGALGLLLAALGFDVTRHYAGVHGTPEAEGARGNHLALTVRTGDQEWLVDAGLGDGIHEPLPLVTGTYRQGPSTFRMAPSTAEPGGWRFQHDPAGDFDHMEYDPAPADMTAFDSEHERLTTSPESGYLKTPVVARRDATTIDVLRGRILRHTDTDGTSEHELATPAAWFEALHDVFHLALPTLTADDRTDLWARVTRSHEAWLATRTT</sequence>
<dbReference type="EMBL" id="BNDY01000002">
    <property type="protein sequence ID" value="GHI37422.1"/>
    <property type="molecule type" value="Genomic_DNA"/>
</dbReference>
<organism evidence="3 4">
    <name type="scientific">Streptomyces violascens</name>
    <dbReference type="NCBI Taxonomy" id="67381"/>
    <lineage>
        <taxon>Bacteria</taxon>
        <taxon>Bacillati</taxon>
        <taxon>Actinomycetota</taxon>
        <taxon>Actinomycetes</taxon>
        <taxon>Kitasatosporales</taxon>
        <taxon>Streptomycetaceae</taxon>
        <taxon>Streptomyces</taxon>
    </lineage>
</organism>
<protein>
    <submittedName>
        <fullName evidence="3">Arylamine N-acetyltransferase</fullName>
    </submittedName>
</protein>
<dbReference type="SUPFAM" id="SSF54001">
    <property type="entry name" value="Cysteine proteinases"/>
    <property type="match status" value="1"/>
</dbReference>